<comment type="caution">
    <text evidence="2">The sequence shown here is derived from an EMBL/GenBank/DDBJ whole genome shotgun (WGS) entry which is preliminary data.</text>
</comment>
<accession>A0AAN7EDC1</accession>
<dbReference type="InterPro" id="IPR010399">
    <property type="entry name" value="Tify_dom"/>
</dbReference>
<dbReference type="PROSITE" id="PS51320">
    <property type="entry name" value="TIFY"/>
    <property type="match status" value="1"/>
</dbReference>
<dbReference type="AlphaFoldDB" id="A0AAN7EDC1"/>
<organism evidence="2 3">
    <name type="scientific">Quercus rubra</name>
    <name type="common">Northern red oak</name>
    <name type="synonym">Quercus borealis</name>
    <dbReference type="NCBI Taxonomy" id="3512"/>
    <lineage>
        <taxon>Eukaryota</taxon>
        <taxon>Viridiplantae</taxon>
        <taxon>Streptophyta</taxon>
        <taxon>Embryophyta</taxon>
        <taxon>Tracheophyta</taxon>
        <taxon>Spermatophyta</taxon>
        <taxon>Magnoliopsida</taxon>
        <taxon>eudicotyledons</taxon>
        <taxon>Gunneridae</taxon>
        <taxon>Pentapetalae</taxon>
        <taxon>rosids</taxon>
        <taxon>fabids</taxon>
        <taxon>Fagales</taxon>
        <taxon>Fagaceae</taxon>
        <taxon>Quercus</taxon>
    </lineage>
</organism>
<feature type="domain" description="Tify" evidence="1">
    <location>
        <begin position="1"/>
        <end position="29"/>
    </location>
</feature>
<dbReference type="EMBL" id="JAXUIC010000010">
    <property type="protein sequence ID" value="KAK4568534.1"/>
    <property type="molecule type" value="Genomic_DNA"/>
</dbReference>
<gene>
    <name evidence="2" type="ORF">RGQ29_004084</name>
</gene>
<sequence>MTIFYCGKVNVYEVVPPDKAIMNLAASLVHLPQDDTIGRPVGLWSFPYHLPAPNDKDHLIPPSTTISQMMQTEKMTEYSRQYREKGNITRDPDLTL</sequence>
<evidence type="ECO:0000259" key="1">
    <source>
        <dbReference type="PROSITE" id="PS51320"/>
    </source>
</evidence>
<dbReference type="Proteomes" id="UP001324115">
    <property type="component" value="Unassembled WGS sequence"/>
</dbReference>
<reference evidence="2 3" key="1">
    <citation type="journal article" date="2023" name="G3 (Bethesda)">
        <title>A haplotype-resolved chromosome-scale genome for Quercus rubra L. provides insights into the genetics of adaptive traits for red oak species.</title>
        <authorList>
            <person name="Kapoor B."/>
            <person name="Jenkins J."/>
            <person name="Schmutz J."/>
            <person name="Zhebentyayeva T."/>
            <person name="Kuelheim C."/>
            <person name="Coggeshall M."/>
            <person name="Heim C."/>
            <person name="Lasky J.R."/>
            <person name="Leites L."/>
            <person name="Islam-Faridi N."/>
            <person name="Romero-Severson J."/>
            <person name="DeLeo V.L."/>
            <person name="Lucas S.M."/>
            <person name="Lazic D."/>
            <person name="Gailing O."/>
            <person name="Carlson J."/>
            <person name="Staton M."/>
        </authorList>
    </citation>
    <scope>NUCLEOTIDE SEQUENCE [LARGE SCALE GENOMIC DNA]</scope>
    <source>
        <strain evidence="2">Pseudo-F2</strain>
    </source>
</reference>
<keyword evidence="3" id="KW-1185">Reference proteome</keyword>
<evidence type="ECO:0000313" key="3">
    <source>
        <dbReference type="Proteomes" id="UP001324115"/>
    </source>
</evidence>
<name>A0AAN7EDC1_QUERU</name>
<dbReference type="Pfam" id="PF06200">
    <property type="entry name" value="tify"/>
    <property type="match status" value="1"/>
</dbReference>
<evidence type="ECO:0000313" key="2">
    <source>
        <dbReference type="EMBL" id="KAK4568534.1"/>
    </source>
</evidence>
<protein>
    <recommendedName>
        <fullName evidence="1">Tify domain-containing protein</fullName>
    </recommendedName>
</protein>
<proteinExistence type="predicted"/>